<dbReference type="GO" id="GO:0009898">
    <property type="term" value="C:cytoplasmic side of plasma membrane"/>
    <property type="evidence" value="ECO:0007669"/>
    <property type="project" value="TreeGrafter"/>
</dbReference>
<dbReference type="InterPro" id="IPR005932">
    <property type="entry name" value="RocA"/>
</dbReference>
<dbReference type="Gene3D" id="3.40.605.10">
    <property type="entry name" value="Aldehyde Dehydrogenase, Chain A, domain 1"/>
    <property type="match status" value="1"/>
</dbReference>
<evidence type="ECO:0000256" key="3">
    <source>
        <dbReference type="ARBA" id="ARBA00023002"/>
    </source>
</evidence>
<dbReference type="CDD" id="cd07124">
    <property type="entry name" value="ALDH_PutA-P5CDH-RocA"/>
    <property type="match status" value="1"/>
</dbReference>
<dbReference type="SUPFAM" id="SSF53720">
    <property type="entry name" value="ALDH-like"/>
    <property type="match status" value="1"/>
</dbReference>
<evidence type="ECO:0000256" key="7">
    <source>
        <dbReference type="ARBA" id="ARBA00061617"/>
    </source>
</evidence>
<evidence type="ECO:0000313" key="12">
    <source>
        <dbReference type="Proteomes" id="UP000547674"/>
    </source>
</evidence>
<dbReference type="PROSITE" id="PS00687">
    <property type="entry name" value="ALDEHYDE_DEHYDR_GLU"/>
    <property type="match status" value="1"/>
</dbReference>
<comment type="similarity">
    <text evidence="7">Belongs to the aldehyde dehydrogenase family. RocA subfamily.</text>
</comment>
<dbReference type="InterPro" id="IPR029510">
    <property type="entry name" value="Ald_DH_CS_GLU"/>
</dbReference>
<evidence type="ECO:0000313" key="11">
    <source>
        <dbReference type="EMBL" id="NNF08592.1"/>
    </source>
</evidence>
<dbReference type="InterPro" id="IPR016160">
    <property type="entry name" value="Ald_DH_CS_CYS"/>
</dbReference>
<feature type="domain" description="Aldehyde dehydrogenase" evidence="10">
    <location>
        <begin position="52"/>
        <end position="511"/>
    </location>
</feature>
<dbReference type="Gene3D" id="3.40.309.10">
    <property type="entry name" value="Aldehyde Dehydrogenase, Chain A, domain 2"/>
    <property type="match status" value="1"/>
</dbReference>
<sequence length="517" mass="56847">MSHTDVFTNEPFTDFSKDENRQKQLDAIKLVESELGKEIPMLIDGKEVWTEGKFNSVNPANYNEVIGVFQNGDASHADQAIEAAYKKFQTWQHTSAEERAGYAFKVADIMRRRRFEINAWMILEAGKSWAEADGDTAEAIDFMDFYGREAIRYSGPQPVTPVSGEENQLFYIPLGVAAAIPPWNFPCAILAGMAAAAWVTGNTVVLKPAEQTPRVGWVYMDILKEAGLPEGVVNFVTGPGPVVGGRMVEHHLTRLISFTGSREVGLQIYEKAAKTPPGQIWMKRVIAEMGGKDAIMVHEDANLDEAVQGVLASAFGFQGQKCSACSRAIVHESLYDEFVEKIAEAAKPLTQGDPRELENYMGPVVDDEAFEKVESYLKIGNEEGRLVAGGEADRSKGYFIRPTVFADIRPDHRLAQEEIFGPVLAVIKSKSWDDGMEIVNGTPYGLTGAVYTASEENQKRAIRDFHVGNLYVNRKCTGALVGAHPFGGFNMSGTDSKAGGRDYLLLFLQAKLASVKI</sequence>
<feature type="active site" evidence="8">
    <location>
        <position position="288"/>
    </location>
</feature>
<dbReference type="Proteomes" id="UP000547674">
    <property type="component" value="Unassembled WGS sequence"/>
</dbReference>
<keyword evidence="3 9" id="KW-0560">Oxidoreductase</keyword>
<dbReference type="Pfam" id="PF00171">
    <property type="entry name" value="Aldedh"/>
    <property type="match status" value="1"/>
</dbReference>
<protein>
    <recommendedName>
        <fullName evidence="5">L-glutamate gamma-semialdehyde dehydrogenase</fullName>
        <ecNumber evidence="2">1.2.1.88</ecNumber>
    </recommendedName>
    <alternativeName>
        <fullName evidence="5">L-glutamate gamma-semialdehyde dehydrogenase</fullName>
    </alternativeName>
</protein>
<dbReference type="NCBIfam" id="NF002852">
    <property type="entry name" value="PRK03137.1"/>
    <property type="match status" value="1"/>
</dbReference>
<comment type="caution">
    <text evidence="11">The sequence shown here is derived from an EMBL/GenBank/DDBJ whole genome shotgun (WGS) entry which is preliminary data.</text>
</comment>
<dbReference type="PROSITE" id="PS00070">
    <property type="entry name" value="ALDEHYDE_DEHYDR_CYS"/>
    <property type="match status" value="1"/>
</dbReference>
<evidence type="ECO:0000256" key="4">
    <source>
        <dbReference type="ARBA" id="ARBA00023027"/>
    </source>
</evidence>
<proteinExistence type="inferred from homology"/>
<dbReference type="AlphaFoldDB" id="A0A7Y2ECI3"/>
<dbReference type="InterPro" id="IPR016162">
    <property type="entry name" value="Ald_DH_N"/>
</dbReference>
<evidence type="ECO:0000256" key="9">
    <source>
        <dbReference type="RuleBase" id="RU003345"/>
    </source>
</evidence>
<dbReference type="GO" id="GO:0004657">
    <property type="term" value="F:proline dehydrogenase activity"/>
    <property type="evidence" value="ECO:0007669"/>
    <property type="project" value="UniProtKB-ARBA"/>
</dbReference>
<accession>A0A7Y2ECI3</accession>
<dbReference type="PANTHER" id="PTHR42862:SF1">
    <property type="entry name" value="DELTA-1-PYRROLINE-5-CARBOXYLATE DEHYDROGENASE 2, ISOFORM A-RELATED"/>
    <property type="match status" value="1"/>
</dbReference>
<comment type="pathway">
    <text evidence="1">Amino-acid degradation; L-proline degradation into L-glutamate; L-glutamate from L-proline: step 2/2.</text>
</comment>
<dbReference type="NCBIfam" id="TIGR01237">
    <property type="entry name" value="D1pyr5carbox2"/>
    <property type="match status" value="1"/>
</dbReference>
<name>A0A7Y2ECI3_UNCEI</name>
<dbReference type="PANTHER" id="PTHR42862">
    <property type="entry name" value="DELTA-1-PYRROLINE-5-CARBOXYLATE DEHYDROGENASE 1, ISOFORM A-RELATED"/>
    <property type="match status" value="1"/>
</dbReference>
<dbReference type="EMBL" id="JABDJR010000706">
    <property type="protein sequence ID" value="NNF08592.1"/>
    <property type="molecule type" value="Genomic_DNA"/>
</dbReference>
<evidence type="ECO:0000256" key="2">
    <source>
        <dbReference type="ARBA" id="ARBA00012884"/>
    </source>
</evidence>
<evidence type="ECO:0000256" key="6">
    <source>
        <dbReference type="ARBA" id="ARBA00048142"/>
    </source>
</evidence>
<dbReference type="FunFam" id="3.40.309.10:FF:000005">
    <property type="entry name" value="1-pyrroline-5-carboxylate dehydrogenase 1"/>
    <property type="match status" value="1"/>
</dbReference>
<comment type="catalytic activity">
    <reaction evidence="6">
        <text>L-glutamate 5-semialdehyde + NAD(+) + H2O = L-glutamate + NADH + 2 H(+)</text>
        <dbReference type="Rhea" id="RHEA:30235"/>
        <dbReference type="ChEBI" id="CHEBI:15377"/>
        <dbReference type="ChEBI" id="CHEBI:15378"/>
        <dbReference type="ChEBI" id="CHEBI:29985"/>
        <dbReference type="ChEBI" id="CHEBI:57540"/>
        <dbReference type="ChEBI" id="CHEBI:57945"/>
        <dbReference type="ChEBI" id="CHEBI:58066"/>
        <dbReference type="EC" id="1.2.1.88"/>
    </reaction>
</comment>
<dbReference type="InterPro" id="IPR016163">
    <property type="entry name" value="Ald_DH_C"/>
</dbReference>
<gene>
    <name evidence="11" type="primary">pruA</name>
    <name evidence="11" type="ORF">HKN21_17655</name>
</gene>
<dbReference type="GO" id="GO:0010133">
    <property type="term" value="P:L-proline catabolic process to L-glutamate"/>
    <property type="evidence" value="ECO:0007669"/>
    <property type="project" value="TreeGrafter"/>
</dbReference>
<reference evidence="11 12" key="1">
    <citation type="submission" date="2020-03" db="EMBL/GenBank/DDBJ databases">
        <title>Metabolic flexibility allows generalist bacteria to become dominant in a frequently disturbed ecosystem.</title>
        <authorList>
            <person name="Chen Y.-J."/>
            <person name="Leung P.M."/>
            <person name="Bay S.K."/>
            <person name="Hugenholtz P."/>
            <person name="Kessler A.J."/>
            <person name="Shelley G."/>
            <person name="Waite D.W."/>
            <person name="Cook P.L."/>
            <person name="Greening C."/>
        </authorList>
    </citation>
    <scope>NUCLEOTIDE SEQUENCE [LARGE SCALE GENOMIC DNA]</scope>
    <source>
        <strain evidence="11">SS_bin_28</strain>
    </source>
</reference>
<evidence type="ECO:0000259" key="10">
    <source>
        <dbReference type="Pfam" id="PF00171"/>
    </source>
</evidence>
<evidence type="ECO:0000256" key="1">
    <source>
        <dbReference type="ARBA" id="ARBA00004786"/>
    </source>
</evidence>
<dbReference type="InterPro" id="IPR015590">
    <property type="entry name" value="Aldehyde_DH_dom"/>
</dbReference>
<dbReference type="EC" id="1.2.1.88" evidence="2"/>
<dbReference type="GO" id="GO:0003842">
    <property type="term" value="F:L-glutamate gamma-semialdehyde dehydrogenase activity"/>
    <property type="evidence" value="ECO:0007669"/>
    <property type="project" value="UniProtKB-EC"/>
</dbReference>
<dbReference type="InterPro" id="IPR016161">
    <property type="entry name" value="Ald_DH/histidinol_DH"/>
</dbReference>
<keyword evidence="4" id="KW-0520">NAD</keyword>
<dbReference type="InterPro" id="IPR050485">
    <property type="entry name" value="Proline_metab_enzyme"/>
</dbReference>
<evidence type="ECO:0000256" key="5">
    <source>
        <dbReference type="ARBA" id="ARBA00032259"/>
    </source>
</evidence>
<dbReference type="FunFam" id="3.40.605.10:FF:000045">
    <property type="entry name" value="1-pyrroline-5-carboxylate dehydrogenase 1"/>
    <property type="match status" value="1"/>
</dbReference>
<evidence type="ECO:0000256" key="8">
    <source>
        <dbReference type="PROSITE-ProRule" id="PRU10007"/>
    </source>
</evidence>
<organism evidence="11 12">
    <name type="scientific">Eiseniibacteriota bacterium</name>
    <dbReference type="NCBI Taxonomy" id="2212470"/>
    <lineage>
        <taxon>Bacteria</taxon>
        <taxon>Candidatus Eiseniibacteriota</taxon>
    </lineage>
</organism>